<evidence type="ECO:0000313" key="2">
    <source>
        <dbReference type="EMBL" id="CAG9983974.1"/>
    </source>
</evidence>
<keyword evidence="3" id="KW-1185">Reference proteome</keyword>
<evidence type="ECO:0000256" key="1">
    <source>
        <dbReference type="SAM" id="SignalP"/>
    </source>
</evidence>
<dbReference type="Proteomes" id="UP000754883">
    <property type="component" value="Unassembled WGS sequence"/>
</dbReference>
<name>A0A9N9UAL0_9HYPO</name>
<evidence type="ECO:0000313" key="3">
    <source>
        <dbReference type="Proteomes" id="UP000754883"/>
    </source>
</evidence>
<dbReference type="EMBL" id="CABFNO020001379">
    <property type="protein sequence ID" value="CAG9983974.1"/>
    <property type="molecule type" value="Genomic_DNA"/>
</dbReference>
<accession>A0A9N9UAL0</accession>
<dbReference type="AlphaFoldDB" id="A0A9N9UAL0"/>
<proteinExistence type="predicted"/>
<protein>
    <submittedName>
        <fullName evidence="2">Uncharacterized protein</fullName>
    </submittedName>
</protein>
<organism evidence="2 3">
    <name type="scientific">Clonostachys byssicola</name>
    <dbReference type="NCBI Taxonomy" id="160290"/>
    <lineage>
        <taxon>Eukaryota</taxon>
        <taxon>Fungi</taxon>
        <taxon>Dikarya</taxon>
        <taxon>Ascomycota</taxon>
        <taxon>Pezizomycotina</taxon>
        <taxon>Sordariomycetes</taxon>
        <taxon>Hypocreomycetidae</taxon>
        <taxon>Hypocreales</taxon>
        <taxon>Bionectriaceae</taxon>
        <taxon>Clonostachys</taxon>
    </lineage>
</organism>
<feature type="signal peptide" evidence="1">
    <location>
        <begin position="1"/>
        <end position="22"/>
    </location>
</feature>
<dbReference type="OrthoDB" id="4960012at2759"/>
<keyword evidence="1" id="KW-0732">Signal</keyword>
<feature type="chain" id="PRO_5040484795" evidence="1">
    <location>
        <begin position="23"/>
        <end position="190"/>
    </location>
</feature>
<gene>
    <name evidence="2" type="ORF">CBYS24578_00008479</name>
</gene>
<comment type="caution">
    <text evidence="2">The sequence shown here is derived from an EMBL/GenBank/DDBJ whole genome shotgun (WGS) entry which is preliminary data.</text>
</comment>
<sequence length="190" mass="20136">MYAKMPNMLALLLLCFTSFSLAAENSGVVGFSPASPLFDRNLDMSLEPRAVSQSCFTSVVNKLSPPLPTNSAFLRWATASLVMPTCTVTAPASLSSDYMSYDKVLSTWLGTIKSAAGNIKTDCGAAKISLTFSGYCSSSRTVFFTNAQQTQTATLPKMDKPDTIYITGAGQALQASYLLAIGATLLALVL</sequence>
<reference evidence="2" key="1">
    <citation type="submission" date="2021-10" db="EMBL/GenBank/DDBJ databases">
        <authorList>
            <person name="Piombo E."/>
        </authorList>
    </citation>
    <scope>NUCLEOTIDE SEQUENCE</scope>
</reference>